<dbReference type="EMBL" id="QXFX01002554">
    <property type="protein sequence ID" value="KAE9075881.1"/>
    <property type="molecule type" value="Genomic_DNA"/>
</dbReference>
<dbReference type="Proteomes" id="UP000429523">
    <property type="component" value="Unassembled WGS sequence"/>
</dbReference>
<dbReference type="Proteomes" id="UP000437068">
    <property type="component" value="Unassembled WGS sequence"/>
</dbReference>
<gene>
    <name evidence="5" type="ORF">PF001_g21883</name>
    <name evidence="4" type="ORF">PF002_g23251</name>
    <name evidence="3" type="ORF">PF005_g22567</name>
    <name evidence="6" type="ORF">PF008_g20739</name>
    <name evidence="1" type="ORF">PF009_g23075</name>
    <name evidence="2" type="ORF">PF010_g24124</name>
</gene>
<evidence type="ECO:0000313" key="6">
    <source>
        <dbReference type="EMBL" id="KAE9309300.1"/>
    </source>
</evidence>
<evidence type="ECO:0000313" key="8">
    <source>
        <dbReference type="Proteomes" id="UP000433483"/>
    </source>
</evidence>
<dbReference type="Proteomes" id="UP000433483">
    <property type="component" value="Unassembled WGS sequence"/>
</dbReference>
<dbReference type="EMBL" id="QXFY01001796">
    <property type="protein sequence ID" value="KAE9309300.1"/>
    <property type="molecule type" value="Genomic_DNA"/>
</dbReference>
<organism evidence="5 9">
    <name type="scientific">Phytophthora fragariae</name>
    <dbReference type="NCBI Taxonomy" id="53985"/>
    <lineage>
        <taxon>Eukaryota</taxon>
        <taxon>Sar</taxon>
        <taxon>Stramenopiles</taxon>
        <taxon>Oomycota</taxon>
        <taxon>Peronosporomycetes</taxon>
        <taxon>Peronosporales</taxon>
        <taxon>Peronosporaceae</taxon>
        <taxon>Phytophthora</taxon>
    </lineage>
</organism>
<evidence type="ECO:0000313" key="1">
    <source>
        <dbReference type="EMBL" id="KAE8926740.1"/>
    </source>
</evidence>
<dbReference type="EMBL" id="QXGF01001982">
    <property type="protein sequence ID" value="KAE8926740.1"/>
    <property type="molecule type" value="Genomic_DNA"/>
</dbReference>
<accession>A0A6A4C761</accession>
<keyword evidence="8" id="KW-1185">Reference proteome</keyword>
<dbReference type="EMBL" id="QXGB01002044">
    <property type="protein sequence ID" value="KAE9182249.1"/>
    <property type="molecule type" value="Genomic_DNA"/>
</dbReference>
<dbReference type="AlphaFoldDB" id="A0A6A4C761"/>
<dbReference type="Proteomes" id="UP000488956">
    <property type="component" value="Unassembled WGS sequence"/>
</dbReference>
<evidence type="ECO:0000313" key="9">
    <source>
        <dbReference type="Proteomes" id="UP000437068"/>
    </source>
</evidence>
<dbReference type="EMBL" id="QXGE01002043">
    <property type="protein sequence ID" value="KAE9285495.1"/>
    <property type="molecule type" value="Genomic_DNA"/>
</dbReference>
<protein>
    <submittedName>
        <fullName evidence="5">Uncharacterized protein</fullName>
    </submittedName>
</protein>
<evidence type="ECO:0000313" key="3">
    <source>
        <dbReference type="EMBL" id="KAE9182249.1"/>
    </source>
</evidence>
<dbReference type="EMBL" id="QXGD01001977">
    <property type="protein sequence ID" value="KAE9195682.1"/>
    <property type="molecule type" value="Genomic_DNA"/>
</dbReference>
<proteinExistence type="predicted"/>
<reference evidence="7 8" key="1">
    <citation type="submission" date="2018-08" db="EMBL/GenBank/DDBJ databases">
        <title>Genomic investigation of the strawberry pathogen Phytophthora fragariae indicates pathogenicity is determined by transcriptional variation in three key races.</title>
        <authorList>
            <person name="Adams T.M."/>
            <person name="Armitage A.D."/>
            <person name="Sobczyk M.K."/>
            <person name="Bates H.J."/>
            <person name="Dunwell J.M."/>
            <person name="Nellist C.F."/>
            <person name="Harrison R.J."/>
        </authorList>
    </citation>
    <scope>NUCLEOTIDE SEQUENCE [LARGE SCALE GENOMIC DNA]</scope>
    <source>
        <strain evidence="5 9">A4</strain>
        <strain evidence="4 10">BC-1</strain>
        <strain evidence="3 8">NOV-27</strain>
        <strain evidence="6 11">NOV-77</strain>
        <strain evidence="1 7">NOV-9</strain>
        <strain evidence="2 12">ONT-3</strain>
    </source>
</reference>
<evidence type="ECO:0000313" key="5">
    <source>
        <dbReference type="EMBL" id="KAE9285495.1"/>
    </source>
</evidence>
<dbReference type="Proteomes" id="UP000440367">
    <property type="component" value="Unassembled WGS sequence"/>
</dbReference>
<evidence type="ECO:0000313" key="2">
    <source>
        <dbReference type="EMBL" id="KAE9075881.1"/>
    </source>
</evidence>
<comment type="caution">
    <text evidence="5">The sequence shown here is derived from an EMBL/GenBank/DDBJ whole genome shotgun (WGS) entry which is preliminary data.</text>
</comment>
<sequence>MSARVPERGSNTTSLEFNYGTGIDAALAENFCSDGIAPLERRGADTGSVGVVVERMTGWKRQVVNGPARRRWVRIALVHDPEGANVHLRSDLEDVEINNNASP</sequence>
<dbReference type="Proteomes" id="UP000486351">
    <property type="component" value="Unassembled WGS sequence"/>
</dbReference>
<evidence type="ECO:0000313" key="10">
    <source>
        <dbReference type="Proteomes" id="UP000440367"/>
    </source>
</evidence>
<name>A0A6A4C761_9STRA</name>
<evidence type="ECO:0000313" key="12">
    <source>
        <dbReference type="Proteomes" id="UP000488956"/>
    </source>
</evidence>
<evidence type="ECO:0000313" key="7">
    <source>
        <dbReference type="Proteomes" id="UP000429523"/>
    </source>
</evidence>
<evidence type="ECO:0000313" key="11">
    <source>
        <dbReference type="Proteomes" id="UP000486351"/>
    </source>
</evidence>
<evidence type="ECO:0000313" key="4">
    <source>
        <dbReference type="EMBL" id="KAE9195682.1"/>
    </source>
</evidence>